<keyword evidence="2" id="KW-1185">Reference proteome</keyword>
<dbReference type="EMBL" id="BKZW01000002">
    <property type="protein sequence ID" value="GER90378.1"/>
    <property type="molecule type" value="Genomic_DNA"/>
</dbReference>
<gene>
    <name evidence="1" type="ORF">KDW_45400</name>
</gene>
<proteinExistence type="predicted"/>
<evidence type="ECO:0000313" key="1">
    <source>
        <dbReference type="EMBL" id="GER90378.1"/>
    </source>
</evidence>
<dbReference type="Proteomes" id="UP000326912">
    <property type="component" value="Unassembled WGS sequence"/>
</dbReference>
<organism evidence="1 2">
    <name type="scientific">Dictyobacter vulcani</name>
    <dbReference type="NCBI Taxonomy" id="2607529"/>
    <lineage>
        <taxon>Bacteria</taxon>
        <taxon>Bacillati</taxon>
        <taxon>Chloroflexota</taxon>
        <taxon>Ktedonobacteria</taxon>
        <taxon>Ktedonobacterales</taxon>
        <taxon>Dictyobacteraceae</taxon>
        <taxon>Dictyobacter</taxon>
    </lineage>
</organism>
<dbReference type="AlphaFoldDB" id="A0A5J4KKR6"/>
<sequence length="362" mass="38674">MNIGSTDDGTSLFGNIDGTNHSYSETLLRKTGIHLSAITGTANAFSFHGSIFTFMSSTNHYGNNWIADGQPISYQGYHVTNATHITFMGSAINGNSTGTGTVYYTDGTSSPYTLSFTDWCASTAQFGNLPIFTLPYRNTPFGQQSIKNNIYYAEAAIDPTKTLQSITLPKTTGGQMHIFDFSYRVGPFNNIGGTIDEDLQQIQNFDGQHNGYSYDALSAAGLPKGSVTINGVNFNWRSAADGNADNYQASGQVVPVTPVAQAKTLAFLGASTGGAASGTATITYTDGSQQTFTLGLTDWCAPTVAYNNRVAAAATYRRTPHGNQTIKTSVYYTDVALQSGKTIKSVTLPTNGQIHIFDISTK</sequence>
<comment type="caution">
    <text evidence="1">The sequence shown here is derived from an EMBL/GenBank/DDBJ whole genome shotgun (WGS) entry which is preliminary data.</text>
</comment>
<protein>
    <submittedName>
        <fullName evidence="1">Uncharacterized protein</fullName>
    </submittedName>
</protein>
<accession>A0A5J4KKR6</accession>
<dbReference type="RefSeq" id="WP_151758130.1">
    <property type="nucleotide sequence ID" value="NZ_BKZW01000002.1"/>
</dbReference>
<name>A0A5J4KKR6_9CHLR</name>
<evidence type="ECO:0000313" key="2">
    <source>
        <dbReference type="Proteomes" id="UP000326912"/>
    </source>
</evidence>
<reference evidence="1 2" key="1">
    <citation type="submission" date="2019-10" db="EMBL/GenBank/DDBJ databases">
        <title>Dictyobacter vulcani sp. nov., within the class Ktedonobacteria, isolated from soil of volcanic Mt. Zao.</title>
        <authorList>
            <person name="Zheng Y."/>
            <person name="Wang C.M."/>
            <person name="Sakai Y."/>
            <person name="Abe K."/>
            <person name="Yokota A."/>
            <person name="Yabe S."/>
        </authorList>
    </citation>
    <scope>NUCLEOTIDE SEQUENCE [LARGE SCALE GENOMIC DNA]</scope>
    <source>
        <strain evidence="1 2">W12</strain>
    </source>
</reference>